<reference evidence="3" key="1">
    <citation type="journal article" date="2019" name="Int. J. Syst. Evol. Microbiol.">
        <title>The Global Catalogue of Microorganisms (GCM) 10K type strain sequencing project: providing services to taxonomists for standard genome sequencing and annotation.</title>
        <authorList>
            <consortium name="The Broad Institute Genomics Platform"/>
            <consortium name="The Broad Institute Genome Sequencing Center for Infectious Disease"/>
            <person name="Wu L."/>
            <person name="Ma J."/>
        </authorList>
    </citation>
    <scope>NUCLEOTIDE SEQUENCE [LARGE SCALE GENOMIC DNA]</scope>
    <source>
        <strain evidence="3">JCM 17342</strain>
    </source>
</reference>
<protein>
    <submittedName>
        <fullName evidence="2">Uncharacterized protein</fullName>
    </submittedName>
</protein>
<feature type="region of interest" description="Disordered" evidence="1">
    <location>
        <begin position="15"/>
        <end position="38"/>
    </location>
</feature>
<dbReference type="SUPFAM" id="SSF55469">
    <property type="entry name" value="FMN-dependent nitroreductase-like"/>
    <property type="match status" value="1"/>
</dbReference>
<dbReference type="EMBL" id="BAABAL010000005">
    <property type="protein sequence ID" value="GAA3995800.1"/>
    <property type="molecule type" value="Genomic_DNA"/>
</dbReference>
<accession>A0ABP7RD90</accession>
<dbReference type="Gene3D" id="3.40.109.10">
    <property type="entry name" value="NADH Oxidase"/>
    <property type="match status" value="2"/>
</dbReference>
<dbReference type="InterPro" id="IPR000415">
    <property type="entry name" value="Nitroreductase-like"/>
</dbReference>
<gene>
    <name evidence="2" type="ORF">GCM10022247_14660</name>
</gene>
<dbReference type="RefSeq" id="WP_344871951.1">
    <property type="nucleotide sequence ID" value="NZ_BAABAL010000005.1"/>
</dbReference>
<name>A0ABP7RD90_9PSEU</name>
<evidence type="ECO:0000256" key="1">
    <source>
        <dbReference type="SAM" id="MobiDB-lite"/>
    </source>
</evidence>
<proteinExistence type="predicted"/>
<evidence type="ECO:0000313" key="3">
    <source>
        <dbReference type="Proteomes" id="UP001501747"/>
    </source>
</evidence>
<sequence>MSAVLAALNAAWSGADPGPTVPELRPPARRTWTGEPVPLPRWPDDGIGGLLDLALAADPDRKLGGVRLRRVPSAGGRYPVEAHVVIDDVAWTYDPFAHALAEPREGAGNGVVLSLVPSRTTWRYGPRSLPVLLLDLGHALAGFGEAEVVVGGVAPASRSEFPLAMIGSVHIGQMPELPAPELSLVNSALAELAALAPIPLPKSEPVDVNEVLARHSAPWPVSGRVPQDVAEEVLAAADGVEAVLIEPADHPELAAALAARSCGQPEVADSGALLLVLGEVEPTPEQALRTHVLAGMAVHRAWLRATAHGLRCRPLGCWIDVVLDLGHRRRLVHALALGAPDLGQSIA</sequence>
<organism evidence="2 3">
    <name type="scientific">Allokutzneria multivorans</name>
    <dbReference type="NCBI Taxonomy" id="1142134"/>
    <lineage>
        <taxon>Bacteria</taxon>
        <taxon>Bacillati</taxon>
        <taxon>Actinomycetota</taxon>
        <taxon>Actinomycetes</taxon>
        <taxon>Pseudonocardiales</taxon>
        <taxon>Pseudonocardiaceae</taxon>
        <taxon>Allokutzneria</taxon>
    </lineage>
</organism>
<dbReference type="Proteomes" id="UP001501747">
    <property type="component" value="Unassembled WGS sequence"/>
</dbReference>
<keyword evidence="3" id="KW-1185">Reference proteome</keyword>
<evidence type="ECO:0000313" key="2">
    <source>
        <dbReference type="EMBL" id="GAA3995800.1"/>
    </source>
</evidence>
<comment type="caution">
    <text evidence="2">The sequence shown here is derived from an EMBL/GenBank/DDBJ whole genome shotgun (WGS) entry which is preliminary data.</text>
</comment>